<dbReference type="STRING" id="249408.BOO71_0004186"/>
<organism evidence="1 2">
    <name type="scientific">Deinococcus marmoris</name>
    <dbReference type="NCBI Taxonomy" id="249408"/>
    <lineage>
        <taxon>Bacteria</taxon>
        <taxon>Thermotogati</taxon>
        <taxon>Deinococcota</taxon>
        <taxon>Deinococci</taxon>
        <taxon>Deinococcales</taxon>
        <taxon>Deinococcaceae</taxon>
        <taxon>Deinococcus</taxon>
    </lineage>
</organism>
<dbReference type="Proteomes" id="UP000186607">
    <property type="component" value="Unassembled WGS sequence"/>
</dbReference>
<proteinExistence type="predicted"/>
<comment type="caution">
    <text evidence="1">The sequence shown here is derived from an EMBL/GenBank/DDBJ whole genome shotgun (WGS) entry which is preliminary data.</text>
</comment>
<dbReference type="EMBL" id="MSTI01000047">
    <property type="protein sequence ID" value="OLV18988.1"/>
    <property type="molecule type" value="Genomic_DNA"/>
</dbReference>
<gene>
    <name evidence="1" type="ORF">BOO71_0004186</name>
</gene>
<evidence type="ECO:0008006" key="3">
    <source>
        <dbReference type="Google" id="ProtNLM"/>
    </source>
</evidence>
<sequence length="255" mass="27135">MKSHHKNAVQAAGGSVILLTLLTACPRPIPPPITSTTLNFRFPDTAQTGGLTLAAIYFLDGSDPQQKAGVQVLTTGGVGRDGQFSYPGGPNSGGTVNGGTLRLDSYLLDPLKKNAACLRSFKTVDASGLNNVVVTPDTARTCNVYFTLFRDANGNGRPESGEELFNTHDIYSYADPAFAYSFSSTDGKSQEKGTRVSGWSLVRHEVLQPTATPGQYRVTMNSVPAADEALTIRLHEPTERLISMGLNGLDQGGLK</sequence>
<dbReference type="RefSeq" id="WP_075831269.1">
    <property type="nucleotide sequence ID" value="NZ_MSTI01000047.1"/>
</dbReference>
<dbReference type="PROSITE" id="PS51257">
    <property type="entry name" value="PROKAR_LIPOPROTEIN"/>
    <property type="match status" value="1"/>
</dbReference>
<evidence type="ECO:0000313" key="1">
    <source>
        <dbReference type="EMBL" id="OLV18988.1"/>
    </source>
</evidence>
<name>A0A1U7P1F0_9DEIO</name>
<dbReference type="OrthoDB" id="62803at2"/>
<keyword evidence="2" id="KW-1185">Reference proteome</keyword>
<protein>
    <recommendedName>
        <fullName evidence="3">Lipoprotein</fullName>
    </recommendedName>
</protein>
<reference evidence="1 2" key="1">
    <citation type="submission" date="2017-01" db="EMBL/GenBank/DDBJ databases">
        <title>Genome Analysis of Deinococcus marmoris KOPRI26562.</title>
        <authorList>
            <person name="Kim J.H."/>
            <person name="Oh H.-M."/>
        </authorList>
    </citation>
    <scope>NUCLEOTIDE SEQUENCE [LARGE SCALE GENOMIC DNA]</scope>
    <source>
        <strain evidence="1 2">KOPRI26562</strain>
    </source>
</reference>
<accession>A0A1U7P1F0</accession>
<evidence type="ECO:0000313" key="2">
    <source>
        <dbReference type="Proteomes" id="UP000186607"/>
    </source>
</evidence>
<dbReference type="AlphaFoldDB" id="A0A1U7P1F0"/>